<proteinExistence type="predicted"/>
<keyword evidence="4" id="KW-1185">Reference proteome</keyword>
<dbReference type="CDD" id="cd09272">
    <property type="entry name" value="RNase_HI_RT_Ty1"/>
    <property type="match status" value="1"/>
</dbReference>
<feature type="compositionally biased region" description="Basic and acidic residues" evidence="1">
    <location>
        <begin position="10"/>
        <end position="21"/>
    </location>
</feature>
<name>A0AA39S6D8_ACESA</name>
<sequence>MPCKILDQPTESKTDPLKDDANTIQVEVSSPLHSPDTVEENPIEDDGAAHSNDIHQVEESHKQPEVLNPLADYELVRDRAKRISKPNSKFSYADVVSFALCTGQEIENYEPRTFSEAVNCIDKLKWQQAMLEEMNSLEKNQTWTLVRKPEKQKVVACRWLYKIKDSLEQNVPPRYKARLVAKGFTQREGIDYNEIFSPVVKYKTIRIILALVSYFDMELEQLDVKTAFLHWDLDETIYMSQPEGFESKSKPSHVCLLKKSLYGLKQAPRQWNKKFDNFITSIGVHKSNFDACLYFSSENIDNSVYLLLYVDDMLIASKEMFRIIDLKEKLKSEFDMKDLGNAKMILGMEIVRIRKENRLCLKQTNYLNKLVDRFAMRNCKPANVPLCASFMLSAALSPRSLEESRYMEEIPYSSAVGSVMYSMISTRPDLAQAISVLSRYMDNPGKGHWNAMKWLLRYISSTTEVGLNYDCSNTVLDLIGYVDSDYAGDRDKRRSTSSYFFTIAGCCVSWKSQLSTTEAEYIAVTEAIKEAIWLQGLLSEIGVFRGKAVIFTDSQSALHLCKNPVFHERTKHIEVKYHFIRDKISEGTVEVEKVSTEDNPADMGTKVVPYSKLKHCLNLLKIGDYG</sequence>
<dbReference type="PANTHER" id="PTHR11439:SF491">
    <property type="entry name" value="INTEGRASE CATALYTIC DOMAIN-CONTAINING PROTEIN"/>
    <property type="match status" value="1"/>
</dbReference>
<comment type="caution">
    <text evidence="3">The sequence shown here is derived from an EMBL/GenBank/DDBJ whole genome shotgun (WGS) entry which is preliminary data.</text>
</comment>
<dbReference type="EMBL" id="JAUESC010000383">
    <property type="protein sequence ID" value="KAK0585077.1"/>
    <property type="molecule type" value="Genomic_DNA"/>
</dbReference>
<gene>
    <name evidence="3" type="ORF">LWI29_023129</name>
</gene>
<organism evidence="3 4">
    <name type="scientific">Acer saccharum</name>
    <name type="common">Sugar maple</name>
    <dbReference type="NCBI Taxonomy" id="4024"/>
    <lineage>
        <taxon>Eukaryota</taxon>
        <taxon>Viridiplantae</taxon>
        <taxon>Streptophyta</taxon>
        <taxon>Embryophyta</taxon>
        <taxon>Tracheophyta</taxon>
        <taxon>Spermatophyta</taxon>
        <taxon>Magnoliopsida</taxon>
        <taxon>eudicotyledons</taxon>
        <taxon>Gunneridae</taxon>
        <taxon>Pentapetalae</taxon>
        <taxon>rosids</taxon>
        <taxon>malvids</taxon>
        <taxon>Sapindales</taxon>
        <taxon>Sapindaceae</taxon>
        <taxon>Hippocastanoideae</taxon>
        <taxon>Acereae</taxon>
        <taxon>Acer</taxon>
    </lineage>
</organism>
<dbReference type="InterPro" id="IPR043502">
    <property type="entry name" value="DNA/RNA_pol_sf"/>
</dbReference>
<evidence type="ECO:0000256" key="1">
    <source>
        <dbReference type="SAM" id="MobiDB-lite"/>
    </source>
</evidence>
<reference evidence="3" key="1">
    <citation type="journal article" date="2022" name="Plant J.">
        <title>Strategies of tolerance reflected in two North American maple genomes.</title>
        <authorList>
            <person name="McEvoy S.L."/>
            <person name="Sezen U.U."/>
            <person name="Trouern-Trend A."/>
            <person name="McMahon S.M."/>
            <person name="Schaberg P.G."/>
            <person name="Yang J."/>
            <person name="Wegrzyn J.L."/>
            <person name="Swenson N.G."/>
        </authorList>
    </citation>
    <scope>NUCLEOTIDE SEQUENCE</scope>
    <source>
        <strain evidence="3">NS2018</strain>
    </source>
</reference>
<protein>
    <recommendedName>
        <fullName evidence="2">Reverse transcriptase Ty1/copia-type domain-containing protein</fullName>
    </recommendedName>
</protein>
<feature type="compositionally biased region" description="Acidic residues" evidence="1">
    <location>
        <begin position="37"/>
        <end position="46"/>
    </location>
</feature>
<evidence type="ECO:0000313" key="4">
    <source>
        <dbReference type="Proteomes" id="UP001168877"/>
    </source>
</evidence>
<dbReference type="InterPro" id="IPR013103">
    <property type="entry name" value="RVT_2"/>
</dbReference>
<dbReference type="SUPFAM" id="SSF56672">
    <property type="entry name" value="DNA/RNA polymerases"/>
    <property type="match status" value="1"/>
</dbReference>
<dbReference type="PANTHER" id="PTHR11439">
    <property type="entry name" value="GAG-POL-RELATED RETROTRANSPOSON"/>
    <property type="match status" value="1"/>
</dbReference>
<feature type="compositionally biased region" description="Polar residues" evidence="1">
    <location>
        <begin position="22"/>
        <end position="32"/>
    </location>
</feature>
<reference evidence="3" key="2">
    <citation type="submission" date="2023-06" db="EMBL/GenBank/DDBJ databases">
        <authorList>
            <person name="Swenson N.G."/>
            <person name="Wegrzyn J.L."/>
            <person name="Mcevoy S.L."/>
        </authorList>
    </citation>
    <scope>NUCLEOTIDE SEQUENCE</scope>
    <source>
        <strain evidence="3">NS2018</strain>
        <tissue evidence="3">Leaf</tissue>
    </source>
</reference>
<accession>A0AA39S6D8</accession>
<feature type="region of interest" description="Disordered" evidence="1">
    <location>
        <begin position="1"/>
        <end position="52"/>
    </location>
</feature>
<evidence type="ECO:0000313" key="3">
    <source>
        <dbReference type="EMBL" id="KAK0585077.1"/>
    </source>
</evidence>
<feature type="domain" description="Reverse transcriptase Ty1/copia-type" evidence="2">
    <location>
        <begin position="140"/>
        <end position="386"/>
    </location>
</feature>
<dbReference type="Proteomes" id="UP001168877">
    <property type="component" value="Unassembled WGS sequence"/>
</dbReference>
<dbReference type="AlphaFoldDB" id="A0AA39S6D8"/>
<evidence type="ECO:0000259" key="2">
    <source>
        <dbReference type="Pfam" id="PF07727"/>
    </source>
</evidence>
<dbReference type="Pfam" id="PF07727">
    <property type="entry name" value="RVT_2"/>
    <property type="match status" value="1"/>
</dbReference>